<evidence type="ECO:0000256" key="3">
    <source>
        <dbReference type="ARBA" id="ARBA00022630"/>
    </source>
</evidence>
<dbReference type="EMBL" id="NKXS01000044">
    <property type="protein sequence ID" value="PIN26814.1"/>
    <property type="molecule type" value="Genomic_DNA"/>
</dbReference>
<protein>
    <submittedName>
        <fullName evidence="9">Glucose dehydrogenase/choline dehydrogenase/mandelonitrile lyase (GMC oxidoreductase family)</fullName>
    </submittedName>
</protein>
<evidence type="ECO:0000256" key="4">
    <source>
        <dbReference type="ARBA" id="ARBA00022827"/>
    </source>
</evidence>
<dbReference type="SUPFAM" id="SSF51905">
    <property type="entry name" value="FAD/NAD(P)-binding domain"/>
    <property type="match status" value="1"/>
</dbReference>
<evidence type="ECO:0000256" key="5">
    <source>
        <dbReference type="PIRSR" id="PIRSR000137-2"/>
    </source>
</evidence>
<organism evidence="9 10">
    <name type="scientific">Handroanthus impetiginosus</name>
    <dbReference type="NCBI Taxonomy" id="429701"/>
    <lineage>
        <taxon>Eukaryota</taxon>
        <taxon>Viridiplantae</taxon>
        <taxon>Streptophyta</taxon>
        <taxon>Embryophyta</taxon>
        <taxon>Tracheophyta</taxon>
        <taxon>Spermatophyta</taxon>
        <taxon>Magnoliopsida</taxon>
        <taxon>eudicotyledons</taxon>
        <taxon>Gunneridae</taxon>
        <taxon>Pentapetalae</taxon>
        <taxon>asterids</taxon>
        <taxon>lamiids</taxon>
        <taxon>Lamiales</taxon>
        <taxon>Bignoniaceae</taxon>
        <taxon>Crescentiina</taxon>
        <taxon>Tabebuia alliance</taxon>
        <taxon>Handroanthus</taxon>
    </lineage>
</organism>
<keyword evidence="9" id="KW-0456">Lyase</keyword>
<dbReference type="GO" id="GO:0016829">
    <property type="term" value="F:lyase activity"/>
    <property type="evidence" value="ECO:0007669"/>
    <property type="project" value="UniProtKB-KW"/>
</dbReference>
<dbReference type="PANTHER" id="PTHR45968:SF31">
    <property type="entry name" value="GLUCOSE-METHANOL-CHOLINE (GMC) OXIDOREDUCTASE FAMILY PROTEIN"/>
    <property type="match status" value="1"/>
</dbReference>
<evidence type="ECO:0000256" key="2">
    <source>
        <dbReference type="ARBA" id="ARBA00010790"/>
    </source>
</evidence>
<dbReference type="STRING" id="429701.A0A2G9IAP3"/>
<feature type="binding site" evidence="5">
    <location>
        <begin position="429"/>
        <end position="430"/>
    </location>
    <ligand>
        <name>FAD</name>
        <dbReference type="ChEBI" id="CHEBI:57692"/>
    </ligand>
</feature>
<feature type="domain" description="Glucose-methanol-choline oxidoreductase C-terminal" evidence="8">
    <location>
        <begin position="358"/>
        <end position="477"/>
    </location>
</feature>
<feature type="disulfide bond" evidence="6">
    <location>
        <begin position="366"/>
        <end position="421"/>
    </location>
</feature>
<dbReference type="InterPro" id="IPR051871">
    <property type="entry name" value="GMC_Oxidoreductase-Related"/>
</dbReference>
<keyword evidence="4 5" id="KW-0274">FAD</keyword>
<dbReference type="PROSITE" id="PS51257">
    <property type="entry name" value="PROKAR_LIPOPROTEIN"/>
    <property type="match status" value="1"/>
</dbReference>
<dbReference type="InterPro" id="IPR007867">
    <property type="entry name" value="GMC_OxRtase_C"/>
</dbReference>
<dbReference type="InterPro" id="IPR012132">
    <property type="entry name" value="GMC_OxRdtase"/>
</dbReference>
<accession>A0A2G9IAP3</accession>
<evidence type="ECO:0000256" key="1">
    <source>
        <dbReference type="ARBA" id="ARBA00001974"/>
    </source>
</evidence>
<keyword evidence="10" id="KW-1185">Reference proteome</keyword>
<dbReference type="PANTHER" id="PTHR45968">
    <property type="entry name" value="OSJNBA0019K04.7 PROTEIN"/>
    <property type="match status" value="1"/>
</dbReference>
<keyword evidence="7" id="KW-0732">Signal</keyword>
<feature type="chain" id="PRO_5013890218" evidence="7">
    <location>
        <begin position="26"/>
        <end position="481"/>
    </location>
</feature>
<keyword evidence="6" id="KW-1015">Disulfide bond</keyword>
<proteinExistence type="inferred from homology"/>
<dbReference type="GO" id="GO:0016614">
    <property type="term" value="F:oxidoreductase activity, acting on CH-OH group of donors"/>
    <property type="evidence" value="ECO:0007669"/>
    <property type="project" value="InterPro"/>
</dbReference>
<name>A0A2G9IAP3_9LAMI</name>
<dbReference type="GO" id="GO:0050660">
    <property type="term" value="F:flavin adenine dinucleotide binding"/>
    <property type="evidence" value="ECO:0007669"/>
    <property type="project" value="InterPro"/>
</dbReference>
<feature type="binding site" evidence="5">
    <location>
        <begin position="469"/>
        <end position="470"/>
    </location>
    <ligand>
        <name>FAD</name>
        <dbReference type="ChEBI" id="CHEBI:57692"/>
    </ligand>
</feature>
<evidence type="ECO:0000256" key="7">
    <source>
        <dbReference type="SAM" id="SignalP"/>
    </source>
</evidence>
<evidence type="ECO:0000256" key="6">
    <source>
        <dbReference type="PIRSR" id="PIRSR000137-3"/>
    </source>
</evidence>
<comment type="cofactor">
    <cofactor evidence="1 5">
        <name>FAD</name>
        <dbReference type="ChEBI" id="CHEBI:57692"/>
    </cofactor>
</comment>
<dbReference type="OrthoDB" id="269227at2759"/>
<comment type="caution">
    <text evidence="9">The sequence shown here is derived from an EMBL/GenBank/DDBJ whole genome shotgun (WGS) entry which is preliminary data.</text>
</comment>
<comment type="similarity">
    <text evidence="2">Belongs to the GMC oxidoreductase family.</text>
</comment>
<dbReference type="SUPFAM" id="SSF54373">
    <property type="entry name" value="FAD-linked reductases, C-terminal domain"/>
    <property type="match status" value="1"/>
</dbReference>
<dbReference type="Proteomes" id="UP000231279">
    <property type="component" value="Unassembled WGS sequence"/>
</dbReference>
<dbReference type="Gene3D" id="3.30.410.40">
    <property type="match status" value="1"/>
</dbReference>
<feature type="signal peptide" evidence="7">
    <location>
        <begin position="1"/>
        <end position="25"/>
    </location>
</feature>
<gene>
    <name evidence="9" type="ORF">CDL12_00439</name>
</gene>
<dbReference type="Pfam" id="PF05199">
    <property type="entry name" value="GMC_oxred_C"/>
    <property type="match status" value="1"/>
</dbReference>
<dbReference type="InterPro" id="IPR036188">
    <property type="entry name" value="FAD/NAD-bd_sf"/>
</dbReference>
<evidence type="ECO:0000313" key="9">
    <source>
        <dbReference type="EMBL" id="PIN26814.1"/>
    </source>
</evidence>
<dbReference type="AlphaFoldDB" id="A0A2G9IAP3"/>
<evidence type="ECO:0000259" key="8">
    <source>
        <dbReference type="Pfam" id="PF05199"/>
    </source>
</evidence>
<evidence type="ECO:0000313" key="10">
    <source>
        <dbReference type="Proteomes" id="UP000231279"/>
    </source>
</evidence>
<reference evidence="10" key="1">
    <citation type="journal article" date="2018" name="Gigascience">
        <title>Genome assembly of the Pink Ipe (Handroanthus impetiginosus, Bignoniaceae), a highly valued, ecologically keystone Neotropical timber forest tree.</title>
        <authorList>
            <person name="Silva-Junior O.B."/>
            <person name="Grattapaglia D."/>
            <person name="Novaes E."/>
            <person name="Collevatti R.G."/>
        </authorList>
    </citation>
    <scope>NUCLEOTIDE SEQUENCE [LARGE SCALE GENOMIC DNA]</scope>
    <source>
        <strain evidence="10">cv. UFG-1</strain>
    </source>
</reference>
<dbReference type="Gene3D" id="3.50.50.60">
    <property type="entry name" value="FAD/NAD(P)-binding domain"/>
    <property type="match status" value="1"/>
</dbReference>
<sequence>MAFGRWFPVVAASMGIFFLVVSCFAEKAPYTSFAKDATLNGPTLSASAKALLLERGGLPYDYPNMTHITGFPATLAGTSPNSASQLFVSTDDVFNHWGRVLGSSSAINRGFFTHASREYSYEWVERKVAFQPRVLAWQAAVRDGLLEARVLPYRGFTFEHLHGTKIGGSIFYENGYRHATADLLDYADPSRITVYLRAKAQQILFRILPGQKPKAFEVFFQDSNGIKHLAYLTNEPTSEIILCAGALGNPQLLMLSVILDQPMVRKGMFDNPMNAVMVPSTRSLEMSLIEVVGITDVGSYIEAASGFMQLGWAHRMAQDFANFPWTILTTLTLPEAAGGSALYQNSDIQAGIILEKVMDPRDLQRCVEGMEIIRKVVESQPLSTFRYPFTSFQSLMNLMLSLPINLRRKELTASYSLEQFCTDTVMTIWHYHGGCQVNKVVDHDHKVLGVDALGVVDGSMFYNSLGTNPQATVMMIGRYMG</sequence>
<feature type="binding site" evidence="5">
    <location>
        <position position="458"/>
    </location>
    <ligand>
        <name>FAD</name>
        <dbReference type="ChEBI" id="CHEBI:57692"/>
    </ligand>
</feature>
<dbReference type="PIRSF" id="PIRSF000137">
    <property type="entry name" value="Alcohol_oxidase"/>
    <property type="match status" value="1"/>
</dbReference>
<keyword evidence="3" id="KW-0285">Flavoprotein</keyword>